<keyword evidence="2" id="KW-1185">Reference proteome</keyword>
<evidence type="ECO:0000313" key="2">
    <source>
        <dbReference type="Proteomes" id="UP000499080"/>
    </source>
</evidence>
<proteinExistence type="predicted"/>
<dbReference type="Proteomes" id="UP000499080">
    <property type="component" value="Unassembled WGS sequence"/>
</dbReference>
<dbReference type="EMBL" id="BGPR01004910">
    <property type="protein sequence ID" value="GBN04725.1"/>
    <property type="molecule type" value="Genomic_DNA"/>
</dbReference>
<name>A0A4Y2KQV2_ARAVE</name>
<protein>
    <submittedName>
        <fullName evidence="1">Uncharacterized protein</fullName>
    </submittedName>
</protein>
<dbReference type="AlphaFoldDB" id="A0A4Y2KQV2"/>
<comment type="caution">
    <text evidence="1">The sequence shown here is derived from an EMBL/GenBank/DDBJ whole genome shotgun (WGS) entry which is preliminary data.</text>
</comment>
<gene>
    <name evidence="1" type="ORF">AVEN_225479_1</name>
</gene>
<evidence type="ECO:0000313" key="1">
    <source>
        <dbReference type="EMBL" id="GBN04725.1"/>
    </source>
</evidence>
<reference evidence="1 2" key="1">
    <citation type="journal article" date="2019" name="Sci. Rep.">
        <title>Orb-weaving spider Araneus ventricosus genome elucidates the spidroin gene catalogue.</title>
        <authorList>
            <person name="Kono N."/>
            <person name="Nakamura H."/>
            <person name="Ohtoshi R."/>
            <person name="Moran D.A.P."/>
            <person name="Shinohara A."/>
            <person name="Yoshida Y."/>
            <person name="Fujiwara M."/>
            <person name="Mori M."/>
            <person name="Tomita M."/>
            <person name="Arakawa K."/>
        </authorList>
    </citation>
    <scope>NUCLEOTIDE SEQUENCE [LARGE SCALE GENOMIC DNA]</scope>
</reference>
<sequence>MKTRLFKENNFHRIFLAATAVSHSELLERKGGHVSRYDYTRDSSLCGLAYHKPFGLREAQVRRTEFHRESHLICGRSHEIPYAGSLLKADDLPMV</sequence>
<accession>A0A4Y2KQV2</accession>
<organism evidence="1 2">
    <name type="scientific">Araneus ventricosus</name>
    <name type="common">Orbweaver spider</name>
    <name type="synonym">Epeira ventricosa</name>
    <dbReference type="NCBI Taxonomy" id="182803"/>
    <lineage>
        <taxon>Eukaryota</taxon>
        <taxon>Metazoa</taxon>
        <taxon>Ecdysozoa</taxon>
        <taxon>Arthropoda</taxon>
        <taxon>Chelicerata</taxon>
        <taxon>Arachnida</taxon>
        <taxon>Araneae</taxon>
        <taxon>Araneomorphae</taxon>
        <taxon>Entelegynae</taxon>
        <taxon>Araneoidea</taxon>
        <taxon>Araneidae</taxon>
        <taxon>Araneus</taxon>
    </lineage>
</organism>